<dbReference type="Proteomes" id="UP000438448">
    <property type="component" value="Unassembled WGS sequence"/>
</dbReference>
<organism evidence="2 3">
    <name type="scientific">Nocardia macrotermitis</name>
    <dbReference type="NCBI Taxonomy" id="2585198"/>
    <lineage>
        <taxon>Bacteria</taxon>
        <taxon>Bacillati</taxon>
        <taxon>Actinomycetota</taxon>
        <taxon>Actinomycetes</taxon>
        <taxon>Mycobacteriales</taxon>
        <taxon>Nocardiaceae</taxon>
        <taxon>Nocardia</taxon>
    </lineage>
</organism>
<evidence type="ECO:0000313" key="3">
    <source>
        <dbReference type="Proteomes" id="UP000438448"/>
    </source>
</evidence>
<comment type="caution">
    <text evidence="2">The sequence shown here is derived from an EMBL/GenBank/DDBJ whole genome shotgun (WGS) entry which is preliminary data.</text>
</comment>
<dbReference type="EMBL" id="WEGK01000002">
    <property type="protein sequence ID" value="MQY17770.1"/>
    <property type="molecule type" value="Genomic_DNA"/>
</dbReference>
<feature type="domain" description="Beta-lactamase-related" evidence="1">
    <location>
        <begin position="17"/>
        <end position="374"/>
    </location>
</feature>
<evidence type="ECO:0000313" key="2">
    <source>
        <dbReference type="EMBL" id="MQY17770.1"/>
    </source>
</evidence>
<dbReference type="InterPro" id="IPR012338">
    <property type="entry name" value="Beta-lactam/transpept-like"/>
</dbReference>
<dbReference type="AlphaFoldDB" id="A0A7K0CW84"/>
<sequence length="383" mass="40875">MSGIVDGRVDPAFQAVREIFEASFADGRNTGAAMAVYLDGRPVVDLWGGIADARTQRPWERDTPAVTFSCTKALTATAALAVAHESGTSLSEPVTTWWPEYGVEGKAATTLADLLSHRAGLPAFERAVTATEAADPAKMAALLADQRPLWEPGTEHGYHALSFGWLVGEFVRRQTNSTVGEYVRRHFGEELWIGAPAHVAEQAARVGFPPAAEQAWTDPGPIDAATIDRMSRAYRDPGSLALRASTNPVGSYNNPEALAGGWPASGLVTTARALAGFYRDLVGGALLPPELVSDAIRERVRGTDAVLLLESAFGLGYMRSCENFILPDTARDTAFGHPGAGGAIGLGDLENRLAIAFVPNLRRDWLAGDRRAYDLVAATYDAL</sequence>
<dbReference type="Pfam" id="PF00144">
    <property type="entry name" value="Beta-lactamase"/>
    <property type="match status" value="1"/>
</dbReference>
<dbReference type="InterPro" id="IPR052907">
    <property type="entry name" value="Beta-lactamase/esterase"/>
</dbReference>
<dbReference type="SUPFAM" id="SSF56601">
    <property type="entry name" value="beta-lactamase/transpeptidase-like"/>
    <property type="match status" value="1"/>
</dbReference>
<evidence type="ECO:0000259" key="1">
    <source>
        <dbReference type="Pfam" id="PF00144"/>
    </source>
</evidence>
<gene>
    <name evidence="2" type="ORF">NRB20_08360</name>
</gene>
<proteinExistence type="predicted"/>
<reference evidence="2 3" key="1">
    <citation type="submission" date="2019-10" db="EMBL/GenBank/DDBJ databases">
        <title>Nocardia macrotermitis sp. nov. and Nocardia aurantia sp. nov., isolated from the gut of fungus growing-termite Macrotermes natalensis.</title>
        <authorList>
            <person name="Benndorf R."/>
            <person name="Schwitalla J."/>
            <person name="Martin K."/>
            <person name="De Beer W."/>
            <person name="Kaster A.-K."/>
            <person name="Vollmers J."/>
            <person name="Poulsen M."/>
            <person name="Beemelmanns C."/>
        </authorList>
    </citation>
    <scope>NUCLEOTIDE SEQUENCE [LARGE SCALE GENOMIC DNA]</scope>
    <source>
        <strain evidence="2 3">RB20</strain>
    </source>
</reference>
<protein>
    <recommendedName>
        <fullName evidence="1">Beta-lactamase-related domain-containing protein</fullName>
    </recommendedName>
</protein>
<dbReference type="RefSeq" id="WP_153407895.1">
    <property type="nucleotide sequence ID" value="NZ_WEGK01000002.1"/>
</dbReference>
<dbReference type="PANTHER" id="PTHR43319:SF3">
    <property type="entry name" value="BETA-LACTAMASE-RELATED DOMAIN-CONTAINING PROTEIN"/>
    <property type="match status" value="1"/>
</dbReference>
<dbReference type="InterPro" id="IPR001466">
    <property type="entry name" value="Beta-lactam-related"/>
</dbReference>
<dbReference type="OrthoDB" id="9809635at2"/>
<keyword evidence="3" id="KW-1185">Reference proteome</keyword>
<name>A0A7K0CW84_9NOCA</name>
<accession>A0A7K0CW84</accession>
<dbReference type="PANTHER" id="PTHR43319">
    <property type="entry name" value="BETA-LACTAMASE-RELATED"/>
    <property type="match status" value="1"/>
</dbReference>
<dbReference type="Gene3D" id="3.40.710.10">
    <property type="entry name" value="DD-peptidase/beta-lactamase superfamily"/>
    <property type="match status" value="1"/>
</dbReference>